<dbReference type="PANTHER" id="PTHR12137:SF4">
    <property type="entry name" value="CARBOHYDRATE SULFOTRANSFERASE 12"/>
    <property type="match status" value="1"/>
</dbReference>
<keyword evidence="5 11" id="KW-0735">Signal-anchor</keyword>
<dbReference type="GO" id="GO:0016051">
    <property type="term" value="P:carbohydrate biosynthetic process"/>
    <property type="evidence" value="ECO:0007669"/>
    <property type="project" value="InterPro"/>
</dbReference>
<evidence type="ECO:0000256" key="4">
    <source>
        <dbReference type="ARBA" id="ARBA00022692"/>
    </source>
</evidence>
<evidence type="ECO:0000256" key="3">
    <source>
        <dbReference type="ARBA" id="ARBA00022679"/>
    </source>
</evidence>
<dbReference type="InterPro" id="IPR018011">
    <property type="entry name" value="Carb_sulfotrans_8-10"/>
</dbReference>
<comment type="subcellular location">
    <subcellularLocation>
        <location evidence="1 11">Golgi apparatus membrane</location>
        <topology evidence="1 11">Single-pass type II membrane protein</topology>
    </subcellularLocation>
</comment>
<evidence type="ECO:0000256" key="11">
    <source>
        <dbReference type="RuleBase" id="RU364020"/>
    </source>
</evidence>
<proteinExistence type="inferred from homology"/>
<dbReference type="Proteomes" id="UP000465112">
    <property type="component" value="Chromosome 15"/>
</dbReference>
<evidence type="ECO:0000256" key="1">
    <source>
        <dbReference type="ARBA" id="ARBA00004323"/>
    </source>
</evidence>
<evidence type="ECO:0000313" key="14">
    <source>
        <dbReference type="Proteomes" id="UP000465112"/>
    </source>
</evidence>
<evidence type="ECO:0000256" key="10">
    <source>
        <dbReference type="ARBA" id="ARBA00023277"/>
    </source>
</evidence>
<gene>
    <name evidence="13" type="ORF">PFLUV_G00173930</name>
</gene>
<keyword evidence="14" id="KW-1185">Reference proteome</keyword>
<dbReference type="PANTHER" id="PTHR12137">
    <property type="entry name" value="CARBOHYDRATE SULFOTRANSFERASE"/>
    <property type="match status" value="1"/>
</dbReference>
<dbReference type="EMBL" id="VHII01000015">
    <property type="protein sequence ID" value="KAF1379232.1"/>
    <property type="molecule type" value="Genomic_DNA"/>
</dbReference>
<evidence type="ECO:0000256" key="6">
    <source>
        <dbReference type="ARBA" id="ARBA00022989"/>
    </source>
</evidence>
<keyword evidence="9 11" id="KW-0325">Glycoprotein</keyword>
<evidence type="ECO:0000256" key="8">
    <source>
        <dbReference type="ARBA" id="ARBA00023136"/>
    </source>
</evidence>
<keyword evidence="4 11" id="KW-0812">Transmembrane</keyword>
<evidence type="ECO:0000256" key="2">
    <source>
        <dbReference type="ARBA" id="ARBA00006339"/>
    </source>
</evidence>
<comment type="caution">
    <text evidence="13">The sequence shown here is derived from an EMBL/GenBank/DDBJ whole genome shotgun (WGS) entry which is preliminary data.</text>
</comment>
<dbReference type="GO" id="GO:0030166">
    <property type="term" value="P:proteoglycan biosynthetic process"/>
    <property type="evidence" value="ECO:0007669"/>
    <property type="project" value="TreeGrafter"/>
</dbReference>
<keyword evidence="3 11" id="KW-0808">Transferase</keyword>
<dbReference type="EC" id="2.8.2.-" evidence="11"/>
<feature type="region of interest" description="Disordered" evidence="12">
    <location>
        <begin position="77"/>
        <end position="100"/>
    </location>
</feature>
<evidence type="ECO:0000256" key="7">
    <source>
        <dbReference type="ARBA" id="ARBA00023034"/>
    </source>
</evidence>
<comment type="similarity">
    <text evidence="2 11">Belongs to the sulfotransferase 2 family.</text>
</comment>
<keyword evidence="7 11" id="KW-0333">Golgi apparatus</keyword>
<evidence type="ECO:0000313" key="13">
    <source>
        <dbReference type="EMBL" id="KAF1379232.1"/>
    </source>
</evidence>
<keyword evidence="8 11" id="KW-0472">Membrane</keyword>
<dbReference type="AlphaFoldDB" id="A0A6A5EXP0"/>
<keyword evidence="6 11" id="KW-1133">Transmembrane helix</keyword>
<dbReference type="GO" id="GO:0000139">
    <property type="term" value="C:Golgi membrane"/>
    <property type="evidence" value="ECO:0007669"/>
    <property type="project" value="UniProtKB-SubCell"/>
</dbReference>
<evidence type="ECO:0000256" key="9">
    <source>
        <dbReference type="ARBA" id="ARBA00023180"/>
    </source>
</evidence>
<sequence>MGTSRMFRVFVVLGSAFMILLIIIYWDDVGASHLYLHTPVSPGPKIPHPPPPHQESQTSRTPSFLSDIDAFVNQFLEPGTGEPTDPVPADTSNQSEKAEERYIPRREWKIHLTPVAAELRERQDQRRRLLQEMCANDSVVFPGKNRSFDDIPNKELDHLIVDDRHGIIYCYVPKVACSNWKRIMIVLSESLLRDGVPQRDPLAIPRDLVHNNSMHFTFNKFWKRYGKFAKHLMKVKLKKYTKFIFVRDPFVRLISAYRNKFELRNEDFYACLCAQAIHSAVSR</sequence>
<accession>A0A6A5EXP0</accession>
<name>A0A6A5EXP0_PERFL</name>
<protein>
    <recommendedName>
        <fullName evidence="11">Carbohydrate sulfotransferase</fullName>
        <ecNumber evidence="11">2.8.2.-</ecNumber>
    </recommendedName>
</protein>
<dbReference type="GO" id="GO:0008146">
    <property type="term" value="F:sulfotransferase activity"/>
    <property type="evidence" value="ECO:0007669"/>
    <property type="project" value="InterPro"/>
</dbReference>
<keyword evidence="10 11" id="KW-0119">Carbohydrate metabolism</keyword>
<feature type="transmembrane region" description="Helical" evidence="11">
    <location>
        <begin position="7"/>
        <end position="26"/>
    </location>
</feature>
<organism evidence="13 14">
    <name type="scientific">Perca fluviatilis</name>
    <name type="common">European perch</name>
    <dbReference type="NCBI Taxonomy" id="8168"/>
    <lineage>
        <taxon>Eukaryota</taxon>
        <taxon>Metazoa</taxon>
        <taxon>Chordata</taxon>
        <taxon>Craniata</taxon>
        <taxon>Vertebrata</taxon>
        <taxon>Euteleostomi</taxon>
        <taxon>Actinopterygii</taxon>
        <taxon>Neopterygii</taxon>
        <taxon>Teleostei</taxon>
        <taxon>Neoteleostei</taxon>
        <taxon>Acanthomorphata</taxon>
        <taxon>Eupercaria</taxon>
        <taxon>Perciformes</taxon>
        <taxon>Percoidei</taxon>
        <taxon>Percidae</taxon>
        <taxon>Percinae</taxon>
        <taxon>Perca</taxon>
    </lineage>
</organism>
<evidence type="ECO:0000256" key="5">
    <source>
        <dbReference type="ARBA" id="ARBA00022968"/>
    </source>
</evidence>
<dbReference type="Pfam" id="PF03567">
    <property type="entry name" value="Sulfotransfer_2"/>
    <property type="match status" value="1"/>
</dbReference>
<evidence type="ECO:0000256" key="12">
    <source>
        <dbReference type="SAM" id="MobiDB-lite"/>
    </source>
</evidence>
<dbReference type="InterPro" id="IPR005331">
    <property type="entry name" value="Sulfotransferase"/>
</dbReference>
<reference evidence="13 14" key="1">
    <citation type="submission" date="2019-06" db="EMBL/GenBank/DDBJ databases">
        <title>A chromosome-scale genome assembly of the European perch, Perca fluviatilis.</title>
        <authorList>
            <person name="Roques C."/>
            <person name="Zahm M."/>
            <person name="Cabau C."/>
            <person name="Klopp C."/>
            <person name="Bouchez O."/>
            <person name="Donnadieu C."/>
            <person name="Kuhl H."/>
            <person name="Gislard M."/>
            <person name="Guendouz S."/>
            <person name="Journot L."/>
            <person name="Haffray P."/>
            <person name="Bestin A."/>
            <person name="Morvezen R."/>
            <person name="Feron R."/>
            <person name="Wen M."/>
            <person name="Jouanno E."/>
            <person name="Herpin A."/>
            <person name="Schartl M."/>
            <person name="Postlethwait J."/>
            <person name="Schaerlinger B."/>
            <person name="Chardard D."/>
            <person name="Lecocq T."/>
            <person name="Poncet C."/>
            <person name="Jaffrelo L."/>
            <person name="Lampietro C."/>
            <person name="Guiguen Y."/>
        </authorList>
    </citation>
    <scope>NUCLEOTIDE SEQUENCE [LARGE SCALE GENOMIC DNA]</scope>
    <source>
        <tissue evidence="13">Blood</tissue>
    </source>
</reference>